<dbReference type="RefSeq" id="WP_216797040.1">
    <property type="nucleotide sequence ID" value="NZ_OU343031.1"/>
</dbReference>
<evidence type="ECO:0000259" key="4">
    <source>
        <dbReference type="Pfam" id="PF00155"/>
    </source>
</evidence>
<evidence type="ECO:0000256" key="2">
    <source>
        <dbReference type="ARBA" id="ARBA00022576"/>
    </source>
</evidence>
<dbReference type="InterPro" id="IPR004839">
    <property type="entry name" value="Aminotransferase_I/II_large"/>
</dbReference>
<dbReference type="EC" id="2.6.1.17" evidence="5"/>
<keyword evidence="6" id="KW-1185">Reference proteome</keyword>
<dbReference type="CDD" id="cd00609">
    <property type="entry name" value="AAT_like"/>
    <property type="match status" value="1"/>
</dbReference>
<feature type="domain" description="Aminotransferase class I/classII large" evidence="4">
    <location>
        <begin position="31"/>
        <end position="383"/>
    </location>
</feature>
<keyword evidence="2 5" id="KW-0032">Aminotransferase</keyword>
<dbReference type="PANTHER" id="PTHR42832">
    <property type="entry name" value="AMINO ACID AMINOTRANSFERASE"/>
    <property type="match status" value="1"/>
</dbReference>
<proteinExistence type="predicted"/>
<dbReference type="InterPro" id="IPR019878">
    <property type="entry name" value="DapC_beta/gammaproteobac"/>
</dbReference>
<protein>
    <submittedName>
        <fullName evidence="5">Succinyldiaminopimelate transaminase</fullName>
        <ecNumber evidence="5">2.6.1.17</ecNumber>
    </submittedName>
</protein>
<accession>A0A916JTF0</accession>
<dbReference type="Pfam" id="PF00155">
    <property type="entry name" value="Aminotran_1_2"/>
    <property type="match status" value="1"/>
</dbReference>
<organism evidence="5 6">
    <name type="scientific">Candidatus Vallotiella hemipterorum</name>
    <dbReference type="NCBI Taxonomy" id="1177213"/>
    <lineage>
        <taxon>Bacteria</taxon>
        <taxon>Pseudomonadati</taxon>
        <taxon>Pseudomonadota</taxon>
        <taxon>Betaproteobacteria</taxon>
        <taxon>Burkholderiales</taxon>
        <taxon>Burkholderiaceae</taxon>
        <taxon>Candidatus Vallotiella</taxon>
    </lineage>
</organism>
<comment type="cofactor">
    <cofactor evidence="1">
        <name>pyridoxal 5'-phosphate</name>
        <dbReference type="ChEBI" id="CHEBI:597326"/>
    </cofactor>
</comment>
<reference evidence="5" key="1">
    <citation type="submission" date="2021-06" db="EMBL/GenBank/DDBJ databases">
        <authorList>
            <person name="Szabo G."/>
        </authorList>
    </citation>
    <scope>NUCLEOTIDE SEQUENCE</scope>
    <source>
        <strain evidence="5">MYVALT</strain>
    </source>
</reference>
<dbReference type="GO" id="GO:0009089">
    <property type="term" value="P:lysine biosynthetic process via diaminopimelate"/>
    <property type="evidence" value="ECO:0007669"/>
    <property type="project" value="InterPro"/>
</dbReference>
<dbReference type="EMBL" id="OU343031">
    <property type="protein sequence ID" value="CAG7602267.1"/>
    <property type="molecule type" value="Genomic_DNA"/>
</dbReference>
<sequence>MNTRLDLLQPYPFEKLRTLFNGVAPSMAYTPINFGIGEPKHPTPELICEAVRTALDGLALYPSTSGTLPLRHAIASWLRRRYKLPSVDPATDVLPVSGSREALFAFAQTVIDSSYRSTEGFRPVVLCPNPGYQIYEGAALLAGAQPYYINSDPARHYICDYSTVPDDIWARTQLLYVCSPGNPTGAVLDLEDWRDIFALSDRFGFIIASDECYSEIYFDECNPPLGGLQAANTLGRSFKRIIMFSSLSKRSNVPGMRSGFVAGDASLLKSFLLFRTYHGSALSPVYQAASIAAWEDEQHVFDNRQWYAEKFNIITPMLEKVLDITIPDAGFYLWMRVSCTGLDDCTFAQRLYADYNVTVLPGSYLARTAHGTNPGSDYIRIALVLNRLECIEGARRIVEFCRSL</sequence>
<evidence type="ECO:0000256" key="1">
    <source>
        <dbReference type="ARBA" id="ARBA00001933"/>
    </source>
</evidence>
<dbReference type="Proteomes" id="UP000693996">
    <property type="component" value="Chromosome"/>
</dbReference>
<dbReference type="GO" id="GO:0009016">
    <property type="term" value="F:succinyldiaminopimelate transaminase activity"/>
    <property type="evidence" value="ECO:0007669"/>
    <property type="project" value="UniProtKB-EC"/>
</dbReference>
<name>A0A916JTF0_9BURK</name>
<evidence type="ECO:0000313" key="6">
    <source>
        <dbReference type="Proteomes" id="UP000693996"/>
    </source>
</evidence>
<evidence type="ECO:0000313" key="5">
    <source>
        <dbReference type="EMBL" id="CAG7602267.1"/>
    </source>
</evidence>
<dbReference type="GO" id="GO:0030170">
    <property type="term" value="F:pyridoxal phosphate binding"/>
    <property type="evidence" value="ECO:0007669"/>
    <property type="project" value="InterPro"/>
</dbReference>
<keyword evidence="3 5" id="KW-0808">Transferase</keyword>
<gene>
    <name evidence="5" type="ORF">MYVALT_F_03210</name>
</gene>
<evidence type="ECO:0000256" key="3">
    <source>
        <dbReference type="ARBA" id="ARBA00022679"/>
    </source>
</evidence>
<dbReference type="NCBIfam" id="TIGR03538">
    <property type="entry name" value="DapC_gpp"/>
    <property type="match status" value="1"/>
</dbReference>
<dbReference type="PANTHER" id="PTHR42832:SF3">
    <property type="entry name" value="L-GLUTAMINE--4-(METHYLSULFANYL)-2-OXOBUTANOATE AMINOTRANSFERASE"/>
    <property type="match status" value="1"/>
</dbReference>
<dbReference type="KEGG" id="vtr:MYVALT_F_03210"/>
<dbReference type="InterPro" id="IPR050881">
    <property type="entry name" value="LL-DAP_aminotransferase"/>
</dbReference>
<dbReference type="AlphaFoldDB" id="A0A916JTF0"/>